<organism evidence="6 7">
    <name type="scientific">Aphanomyces astaci</name>
    <name type="common">Crayfish plague agent</name>
    <dbReference type="NCBI Taxonomy" id="112090"/>
    <lineage>
        <taxon>Eukaryota</taxon>
        <taxon>Sar</taxon>
        <taxon>Stramenopiles</taxon>
        <taxon>Oomycota</taxon>
        <taxon>Saprolegniomycetes</taxon>
        <taxon>Saprolegniales</taxon>
        <taxon>Verrucalvaceae</taxon>
        <taxon>Aphanomyces</taxon>
    </lineage>
</organism>
<dbReference type="SUPFAM" id="SSF118352">
    <property type="entry name" value="HSP33 redox switch-like"/>
    <property type="match status" value="1"/>
</dbReference>
<dbReference type="AlphaFoldDB" id="A0A9X8H8X6"/>
<keyword evidence="3" id="KW-1015">Disulfide bond</keyword>
<dbReference type="GO" id="GO:0005737">
    <property type="term" value="C:cytoplasm"/>
    <property type="evidence" value="ECO:0007669"/>
    <property type="project" value="InterPro"/>
</dbReference>
<dbReference type="SUPFAM" id="SSF64397">
    <property type="entry name" value="Hsp33 domain"/>
    <property type="match status" value="1"/>
</dbReference>
<protein>
    <submittedName>
        <fullName evidence="6">Uncharacterized protein</fullName>
    </submittedName>
</protein>
<keyword evidence="1" id="KW-0963">Cytoplasm</keyword>
<keyword evidence="5" id="KW-0676">Redox-active center</keyword>
<evidence type="ECO:0000313" key="6">
    <source>
        <dbReference type="EMBL" id="RLO04973.1"/>
    </source>
</evidence>
<dbReference type="EMBL" id="QUTI01027899">
    <property type="protein sequence ID" value="RLO04973.1"/>
    <property type="molecule type" value="Genomic_DNA"/>
</dbReference>
<reference evidence="6 7" key="1">
    <citation type="journal article" date="2018" name="J. Invertebr. Pathol.">
        <title>New genotyping method for the causative agent of crayfish plague (Aphanomyces astaci) based on whole genome data.</title>
        <authorList>
            <person name="Minardi D."/>
            <person name="Studholme D.J."/>
            <person name="van der Giezen M."/>
            <person name="Pretto T."/>
            <person name="Oidtmann B."/>
        </authorList>
    </citation>
    <scope>NUCLEOTIDE SEQUENCE [LARGE SCALE GENOMIC DNA]</scope>
    <source>
        <strain evidence="6 7">KB13</strain>
    </source>
</reference>
<dbReference type="InterPro" id="IPR000397">
    <property type="entry name" value="Heat_shock_Hsp33"/>
</dbReference>
<dbReference type="PANTHER" id="PTHR30111:SF1">
    <property type="entry name" value="33 KDA CHAPERONIN"/>
    <property type="match status" value="1"/>
</dbReference>
<dbReference type="Gene3D" id="3.90.1280.10">
    <property type="entry name" value="HSP33 redox switch-like"/>
    <property type="match status" value="1"/>
</dbReference>
<dbReference type="PANTHER" id="PTHR30111">
    <property type="entry name" value="33 KDA CHAPERONIN"/>
    <property type="match status" value="1"/>
</dbReference>
<keyword evidence="4" id="KW-0143">Chaperone</keyword>
<dbReference type="Gene3D" id="3.55.30.10">
    <property type="entry name" value="Hsp33 domain"/>
    <property type="match status" value="1"/>
</dbReference>
<feature type="non-terminal residue" evidence="6">
    <location>
        <position position="345"/>
    </location>
</feature>
<dbReference type="GO" id="GO:0042026">
    <property type="term" value="P:protein refolding"/>
    <property type="evidence" value="ECO:0007669"/>
    <property type="project" value="TreeGrafter"/>
</dbReference>
<dbReference type="InterPro" id="IPR016153">
    <property type="entry name" value="Heat_shock_Hsp33_N"/>
</dbReference>
<keyword evidence="2" id="KW-0862">Zinc</keyword>
<evidence type="ECO:0000256" key="5">
    <source>
        <dbReference type="ARBA" id="ARBA00023284"/>
    </source>
</evidence>
<sequence>MQLARDRTRDLVSRCFVDVLGHRVSAIYAPNVVNTMRGKWKASKEYTPIDTETARLWGEYMSGASMLSSFFKGEERVAMRLHTKKLDGYVESMSVGEVRGYMHEIVDPGATDVFEVNKVLYGATAPYKTVLAASGNATQDWQTFYDLSEQTPTLVKLETTATNDDAVVCCGVTIQEMPNATVPLLDRRDLFDQSVMMDVVQAEGMLVYLSSLFPEVNLTKEHVKRVPVDYYCRCNKEKFVQKLFSVPPSDLSSLANEGGVLLSCSYCNEGYFVTAPELEQRKEKDPLALRQLSTPDDLDTYMEKLYEEDMESKLDGITQILNLSEYGANIEMLVQNEALMVYYKL</sequence>
<name>A0A9X8H8X6_APHAT</name>
<evidence type="ECO:0000256" key="4">
    <source>
        <dbReference type="ARBA" id="ARBA00023186"/>
    </source>
</evidence>
<evidence type="ECO:0000256" key="3">
    <source>
        <dbReference type="ARBA" id="ARBA00023157"/>
    </source>
</evidence>
<gene>
    <name evidence="6" type="ORF">DYB28_008790</name>
</gene>
<dbReference type="Proteomes" id="UP000275652">
    <property type="component" value="Unassembled WGS sequence"/>
</dbReference>
<dbReference type="InterPro" id="IPR016154">
    <property type="entry name" value="Heat_shock_Hsp33_C"/>
</dbReference>
<evidence type="ECO:0000313" key="7">
    <source>
        <dbReference type="Proteomes" id="UP000275652"/>
    </source>
</evidence>
<evidence type="ECO:0000256" key="2">
    <source>
        <dbReference type="ARBA" id="ARBA00022833"/>
    </source>
</evidence>
<dbReference type="Pfam" id="PF01430">
    <property type="entry name" value="HSP33"/>
    <property type="match status" value="1"/>
</dbReference>
<dbReference type="GO" id="GO:0044183">
    <property type="term" value="F:protein folding chaperone"/>
    <property type="evidence" value="ECO:0007669"/>
    <property type="project" value="TreeGrafter"/>
</dbReference>
<accession>A0A9X8H8X6</accession>
<comment type="caution">
    <text evidence="6">The sequence shown here is derived from an EMBL/GenBank/DDBJ whole genome shotgun (WGS) entry which is preliminary data.</text>
</comment>
<proteinExistence type="predicted"/>
<evidence type="ECO:0000256" key="1">
    <source>
        <dbReference type="ARBA" id="ARBA00022490"/>
    </source>
</evidence>
<dbReference type="GO" id="GO:0051082">
    <property type="term" value="F:unfolded protein binding"/>
    <property type="evidence" value="ECO:0007669"/>
    <property type="project" value="InterPro"/>
</dbReference>